<accession>A0A7S2REG7</accession>
<dbReference type="SUPFAM" id="SSF50978">
    <property type="entry name" value="WD40 repeat-like"/>
    <property type="match status" value="1"/>
</dbReference>
<dbReference type="EMBL" id="HBHK01004258">
    <property type="protein sequence ID" value="CAD9668724.1"/>
    <property type="molecule type" value="Transcribed_RNA"/>
</dbReference>
<dbReference type="InterPro" id="IPR036322">
    <property type="entry name" value="WD40_repeat_dom_sf"/>
</dbReference>
<protein>
    <submittedName>
        <fullName evidence="2">Uncharacterized protein</fullName>
    </submittedName>
</protein>
<gene>
    <name evidence="1" type="ORF">QSP1433_LOCUS2558</name>
    <name evidence="2" type="ORF">QSP1433_LOCUS2559</name>
    <name evidence="3" type="ORF">QSP1433_LOCUS2560</name>
    <name evidence="4" type="ORF">QSP1433_LOCUS2561</name>
</gene>
<evidence type="ECO:0000313" key="3">
    <source>
        <dbReference type="EMBL" id="CAD9668722.1"/>
    </source>
</evidence>
<name>A0A7S2REG7_9STRA</name>
<evidence type="ECO:0000313" key="1">
    <source>
        <dbReference type="EMBL" id="CAD9668717.1"/>
    </source>
</evidence>
<dbReference type="InterPro" id="IPR015943">
    <property type="entry name" value="WD40/YVTN_repeat-like_dom_sf"/>
</dbReference>
<proteinExistence type="predicted"/>
<dbReference type="EMBL" id="HBHK01004257">
    <property type="protein sequence ID" value="CAD9668722.1"/>
    <property type="molecule type" value="Transcribed_RNA"/>
</dbReference>
<dbReference type="EMBL" id="HBHK01004255">
    <property type="protein sequence ID" value="CAD9668717.1"/>
    <property type="molecule type" value="Transcribed_RNA"/>
</dbReference>
<dbReference type="Gene3D" id="2.130.10.10">
    <property type="entry name" value="YVTN repeat-like/Quinoprotein amine dehydrogenase"/>
    <property type="match status" value="1"/>
</dbReference>
<dbReference type="EMBL" id="HBHK01004256">
    <property type="protein sequence ID" value="CAD9668719.1"/>
    <property type="molecule type" value="Transcribed_RNA"/>
</dbReference>
<sequence>MHMGTFTCSHHALPARFKDAAADSCIDSVLCNQDDAQQHTQIFEPWDRLCVSRAAGDDAVVAGVVNPLNRFVLGIYLIEIKSANEREQTFQAVHVSCLGEVEFSHGIVSCHWEVPLLSMLIVSCEGSVFRVSVPSHKPDSTEVQVVEKETICHVKGLTMLVTSPNTIGKVIYGAGILEAPCALGDQQSQRIVQLWRSQPTCLFMISHVLYMGYLDGVVAFFNVKDETSGVLLDIGNEPIVNIFNPHGEDIIWVVSRFGSVRVFDMNTKESLKGSINGPVDSCDYSPISKQLYHCASGNLYISDWSDLTRSRETYPNFQRKLNLAGVSVGVSVAARDCGDVLCISTRQNMLTCAQMRPDVSGPIEQSTKQEQNRLLEAHLGLQELSLLSEEEKAIRSKTLELDKKLEGLSVLSQLLSKNCCKSTVKPLMRTVGSMLQPRDVVPGMNPYADESGGRAHLGITLHGVKFPLSWCLSVRLLHSAPHYPEIPPPSKTITFPLSKMYRKASDQSVLYYELPIELISKFRFHVRLTLHANVSSVVSKILHQAYFDPLVDFKETPPTELESQHLWKPCSPGLDNASTLTRIALALETKSHVLPRDLPKNWSGKFPFLASQNGAEE</sequence>
<organism evidence="2">
    <name type="scientific">Mucochytrium quahogii</name>
    <dbReference type="NCBI Taxonomy" id="96639"/>
    <lineage>
        <taxon>Eukaryota</taxon>
        <taxon>Sar</taxon>
        <taxon>Stramenopiles</taxon>
        <taxon>Bigyra</taxon>
        <taxon>Labyrinthulomycetes</taxon>
        <taxon>Thraustochytrida</taxon>
        <taxon>Thraustochytriidae</taxon>
        <taxon>Mucochytrium</taxon>
    </lineage>
</organism>
<reference evidence="2" key="1">
    <citation type="submission" date="2021-01" db="EMBL/GenBank/DDBJ databases">
        <authorList>
            <person name="Corre E."/>
            <person name="Pelletier E."/>
            <person name="Niang G."/>
            <person name="Scheremetjew M."/>
            <person name="Finn R."/>
            <person name="Kale V."/>
            <person name="Holt S."/>
            <person name="Cochrane G."/>
            <person name="Meng A."/>
            <person name="Brown T."/>
            <person name="Cohen L."/>
        </authorList>
    </citation>
    <scope>NUCLEOTIDE SEQUENCE</scope>
    <source>
        <strain evidence="2">NY070348D</strain>
    </source>
</reference>
<evidence type="ECO:0000313" key="2">
    <source>
        <dbReference type="EMBL" id="CAD9668719.1"/>
    </source>
</evidence>
<evidence type="ECO:0000313" key="4">
    <source>
        <dbReference type="EMBL" id="CAD9668724.1"/>
    </source>
</evidence>
<dbReference type="AlphaFoldDB" id="A0A7S2REG7"/>